<keyword evidence="8" id="KW-0808">Transferase</keyword>
<dbReference type="RefSeq" id="WP_146820724.1">
    <property type="nucleotide sequence ID" value="NZ_CP029077.1"/>
</dbReference>
<comment type="pathway">
    <text evidence="3">Amino-acid biosynthesis; L-methionine biosynthesis via de novo pathway; L-methionine from L-homocysteine (MetE route): step 1/1.</text>
</comment>
<feature type="domain" description="Cobalamin-independent methionine synthase MetE C-terminal/archaeal" evidence="12">
    <location>
        <begin position="444"/>
        <end position="715"/>
    </location>
</feature>
<dbReference type="GO" id="GO:0032259">
    <property type="term" value="P:methylation"/>
    <property type="evidence" value="ECO:0007669"/>
    <property type="project" value="UniProtKB-KW"/>
</dbReference>
<proteinExistence type="inferred from homology"/>
<keyword evidence="6 14" id="KW-0489">Methyltransferase</keyword>
<evidence type="ECO:0000256" key="9">
    <source>
        <dbReference type="ARBA" id="ARBA00022723"/>
    </source>
</evidence>
<dbReference type="SUPFAM" id="SSF51726">
    <property type="entry name" value="UROD/MetE-like"/>
    <property type="match status" value="2"/>
</dbReference>
<dbReference type="EMBL" id="CP029077">
    <property type="protein sequence ID" value="QED23454.1"/>
    <property type="molecule type" value="Genomic_DNA"/>
</dbReference>
<organism evidence="14 15">
    <name type="scientific">Candidatus Deianiraea vastatrix</name>
    <dbReference type="NCBI Taxonomy" id="2163644"/>
    <lineage>
        <taxon>Bacteria</taxon>
        <taxon>Pseudomonadati</taxon>
        <taxon>Pseudomonadota</taxon>
        <taxon>Alphaproteobacteria</taxon>
        <taxon>Rickettsiales</taxon>
        <taxon>Candidatus Deianiraeaceae</taxon>
        <taxon>Candidatus Deianiraea</taxon>
    </lineage>
</organism>
<reference evidence="14 15" key="1">
    <citation type="journal article" date="2019" name="ISME J.">
        <title>Deianiraea, an extracellular bacterium associated with the ciliate Paramecium, suggests an alternative scenario for the evolution of Rickettsiales.</title>
        <authorList>
            <person name="Castelli M."/>
            <person name="Sabaneyeva E."/>
            <person name="Lanzoni O."/>
            <person name="Lebedeva N."/>
            <person name="Floriano A.M."/>
            <person name="Gaiarsa S."/>
            <person name="Benken K."/>
            <person name="Modeo L."/>
            <person name="Bandi C."/>
            <person name="Potekhin A."/>
            <person name="Sassera D."/>
            <person name="Petroni G."/>
        </authorList>
    </citation>
    <scope>NUCLEOTIDE SEQUENCE [LARGE SCALE GENOMIC DNA]</scope>
    <source>
        <strain evidence="14">CyL4-1</strain>
    </source>
</reference>
<dbReference type="UniPathway" id="UPA00051">
    <property type="reaction ID" value="UER00082"/>
</dbReference>
<dbReference type="InterPro" id="IPR013215">
    <property type="entry name" value="Cbl-indep_Met_Synth_N"/>
</dbReference>
<evidence type="ECO:0000256" key="11">
    <source>
        <dbReference type="ARBA" id="ARBA00023167"/>
    </source>
</evidence>
<dbReference type="Gene3D" id="3.20.20.210">
    <property type="match status" value="2"/>
</dbReference>
<evidence type="ECO:0000313" key="14">
    <source>
        <dbReference type="EMBL" id="QED23454.1"/>
    </source>
</evidence>
<keyword evidence="9" id="KW-0479">Metal-binding</keyword>
<comment type="function">
    <text evidence="2">Catalyzes the transfer of a methyl group from 5-methyltetrahydrofolate to homocysteine resulting in methionine formation.</text>
</comment>
<evidence type="ECO:0000256" key="5">
    <source>
        <dbReference type="ARBA" id="ARBA00012034"/>
    </source>
</evidence>
<evidence type="ECO:0000313" key="15">
    <source>
        <dbReference type="Proteomes" id="UP000321934"/>
    </source>
</evidence>
<evidence type="ECO:0000256" key="2">
    <source>
        <dbReference type="ARBA" id="ARBA00002777"/>
    </source>
</evidence>
<dbReference type="PANTHER" id="PTHR30519">
    <property type="entry name" value="5-METHYLTETRAHYDROPTEROYLTRIGLUTAMATE--HOMOCYSTEINE METHYLTRANSFERASE"/>
    <property type="match status" value="1"/>
</dbReference>
<keyword evidence="11" id="KW-0486">Methionine biosynthesis</keyword>
<dbReference type="Proteomes" id="UP000321934">
    <property type="component" value="Chromosome"/>
</dbReference>
<dbReference type="InterPro" id="IPR038071">
    <property type="entry name" value="UROD/MetE-like_sf"/>
</dbReference>
<evidence type="ECO:0000256" key="3">
    <source>
        <dbReference type="ARBA" id="ARBA00004681"/>
    </source>
</evidence>
<accession>A0A5B8XGW4</accession>
<evidence type="ECO:0000256" key="1">
    <source>
        <dbReference type="ARBA" id="ARBA00001947"/>
    </source>
</evidence>
<dbReference type="GO" id="GO:0003871">
    <property type="term" value="F:5-methyltetrahydropteroyltriglutamate-homocysteine S-methyltransferase activity"/>
    <property type="evidence" value="ECO:0007669"/>
    <property type="project" value="UniProtKB-EC"/>
</dbReference>
<dbReference type="GO" id="GO:0008270">
    <property type="term" value="F:zinc ion binding"/>
    <property type="evidence" value="ECO:0007669"/>
    <property type="project" value="InterPro"/>
</dbReference>
<sequence>MIKTATLGFPCIGENMELIDAINNFLSSKISETELYKIGRKIRRDNLQLQQDIGIDIIPVNDFTWHDNVWDMSVMIGNIPNRYYWEGGEVPSDIYFAPIVGHRKDKFEVPGMECRSWFNTRLFYTVPELQDVTDFAISDNKVMQHFIEAKEMNIIPRPVILGPISYILLSKVYDADDEDCTEIDTQRTLAEIIEVYKAIFVNLRRIGTKEIQIDEPFLSTDLPSVYQDLYKTTYEKIASMIGDIKITLTTGFGYIGSNADMIFSLPVDCVHLNLSNYESQIDYIVKNKTEKEISLGLVDGSNVFINDIEKSVEIAKTVSDYCSGIHIATSSGLFESPLNIALDKKDQVYSKYLASAKDKLKELVLIKDCLNGDNDAIKEAKSRSKLLAKIKEEISFTDKKIDKYARGDRKERLDLQKNKMNLSHFPIIPLAMLPNFVAEKKKNADHNILNLANDALKKQNNLGFDIVTTGEYDRDSEYFDYFVNFLNGKVINTTDGFIKTYCNKYEKPPILFGDFSFEKNAEMFSLLSSVVENTEKPVKYRVIGPVTAFHRSYILCKNEYKNEYLATLSVAISEIANLAVSHGAKVIQIDEHNILEVMPTRITEYTPLLSGLGVYIKNIYAKFKDEIQVHLYITNSNIFTYIDDLDNLDIDVLLLESSKSGHDVVKNLSGYKYQGDIAIGLFDPNSIYTPSLKDLQNTLKTAIRTFDIEKLWITYDDNFVKNSDSFVKTMLNIKDAVFVLRSKFDN</sequence>
<keyword evidence="10" id="KW-0862">Zinc</keyword>
<evidence type="ECO:0000256" key="8">
    <source>
        <dbReference type="ARBA" id="ARBA00022679"/>
    </source>
</evidence>
<evidence type="ECO:0000259" key="12">
    <source>
        <dbReference type="Pfam" id="PF01717"/>
    </source>
</evidence>
<keyword evidence="7" id="KW-0028">Amino-acid biosynthesis</keyword>
<dbReference type="AlphaFoldDB" id="A0A5B8XGW4"/>
<comment type="cofactor">
    <cofactor evidence="1">
        <name>Zn(2+)</name>
        <dbReference type="ChEBI" id="CHEBI:29105"/>
    </cofactor>
</comment>
<keyword evidence="15" id="KW-1185">Reference proteome</keyword>
<name>A0A5B8XGW4_9RICK</name>
<gene>
    <name evidence="14" type="ORF">Deia_00662</name>
</gene>
<dbReference type="GO" id="GO:0009086">
    <property type="term" value="P:methionine biosynthetic process"/>
    <property type="evidence" value="ECO:0007669"/>
    <property type="project" value="UniProtKB-KW"/>
</dbReference>
<evidence type="ECO:0000256" key="10">
    <source>
        <dbReference type="ARBA" id="ARBA00022833"/>
    </source>
</evidence>
<evidence type="ECO:0000256" key="6">
    <source>
        <dbReference type="ARBA" id="ARBA00022603"/>
    </source>
</evidence>
<comment type="similarity">
    <text evidence="4">Belongs to the vitamin-B12 independent methionine synthase family.</text>
</comment>
<feature type="domain" description="Cobalamin-independent methionine synthase MetE N-terminal" evidence="13">
    <location>
        <begin position="4"/>
        <end position="320"/>
    </location>
</feature>
<dbReference type="Pfam" id="PF01717">
    <property type="entry name" value="Meth_synt_2"/>
    <property type="match status" value="1"/>
</dbReference>
<dbReference type="EC" id="2.1.1.14" evidence="5"/>
<evidence type="ECO:0000256" key="7">
    <source>
        <dbReference type="ARBA" id="ARBA00022605"/>
    </source>
</evidence>
<evidence type="ECO:0000256" key="4">
    <source>
        <dbReference type="ARBA" id="ARBA00009553"/>
    </source>
</evidence>
<dbReference type="InterPro" id="IPR002629">
    <property type="entry name" value="Met_Synth_C/arc"/>
</dbReference>
<protein>
    <recommendedName>
        <fullName evidence="5">5-methyltetrahydropteroyltriglutamate--homocysteine S-methyltransferase</fullName>
        <ecNumber evidence="5">2.1.1.14</ecNumber>
    </recommendedName>
</protein>
<evidence type="ECO:0000259" key="13">
    <source>
        <dbReference type="Pfam" id="PF08267"/>
    </source>
</evidence>
<dbReference type="Pfam" id="PF08267">
    <property type="entry name" value="Meth_synt_1"/>
    <property type="match status" value="1"/>
</dbReference>